<evidence type="ECO:0000256" key="1">
    <source>
        <dbReference type="ARBA" id="ARBA00022527"/>
    </source>
</evidence>
<evidence type="ECO:0000256" key="2">
    <source>
        <dbReference type="ARBA" id="ARBA00022679"/>
    </source>
</evidence>
<dbReference type="Pfam" id="PF07714">
    <property type="entry name" value="PK_Tyr_Ser-Thr"/>
    <property type="match status" value="1"/>
</dbReference>
<dbReference type="PROSITE" id="PS51257">
    <property type="entry name" value="PROKAR_LIPOPROTEIN"/>
    <property type="match status" value="1"/>
</dbReference>
<keyword evidence="8" id="KW-0812">Transmembrane</keyword>
<evidence type="ECO:0000256" key="4">
    <source>
        <dbReference type="ARBA" id="ARBA00022777"/>
    </source>
</evidence>
<dbReference type="InterPro" id="IPR008271">
    <property type="entry name" value="Ser/Thr_kinase_AS"/>
</dbReference>
<dbReference type="InterPro" id="IPR011009">
    <property type="entry name" value="Kinase-like_dom_sf"/>
</dbReference>
<dbReference type="InterPro" id="IPR001245">
    <property type="entry name" value="Ser-Thr/Tyr_kinase_cat_dom"/>
</dbReference>
<evidence type="ECO:0000256" key="7">
    <source>
        <dbReference type="RuleBase" id="RU000304"/>
    </source>
</evidence>
<evidence type="ECO:0000256" key="6">
    <source>
        <dbReference type="PROSITE-ProRule" id="PRU10141"/>
    </source>
</evidence>
<protein>
    <recommendedName>
        <fullName evidence="9">Protein kinase domain-containing protein</fullName>
    </recommendedName>
</protein>
<evidence type="ECO:0000313" key="10">
    <source>
        <dbReference type="EMBL" id="CAD1835169.1"/>
    </source>
</evidence>
<dbReference type="PROSITE" id="PS50011">
    <property type="entry name" value="PROTEIN_KINASE_DOM"/>
    <property type="match status" value="1"/>
</dbReference>
<keyword evidence="5 6" id="KW-0067">ATP-binding</keyword>
<keyword evidence="8" id="KW-1133">Transmembrane helix</keyword>
<dbReference type="SMART" id="SM00220">
    <property type="entry name" value="S_TKc"/>
    <property type="match status" value="1"/>
</dbReference>
<name>A0A6V7PWB7_ANACO</name>
<dbReference type="GO" id="GO:0005524">
    <property type="term" value="F:ATP binding"/>
    <property type="evidence" value="ECO:0007669"/>
    <property type="project" value="UniProtKB-UniRule"/>
</dbReference>
<feature type="domain" description="Protein kinase" evidence="9">
    <location>
        <begin position="71"/>
        <end position="354"/>
    </location>
</feature>
<evidence type="ECO:0000259" key="9">
    <source>
        <dbReference type="PROSITE" id="PS50011"/>
    </source>
</evidence>
<proteinExistence type="inferred from homology"/>
<dbReference type="GO" id="GO:0004674">
    <property type="term" value="F:protein serine/threonine kinase activity"/>
    <property type="evidence" value="ECO:0007669"/>
    <property type="project" value="UniProtKB-KW"/>
</dbReference>
<organism evidence="10">
    <name type="scientific">Ananas comosus var. bracteatus</name>
    <name type="common">red pineapple</name>
    <dbReference type="NCBI Taxonomy" id="296719"/>
    <lineage>
        <taxon>Eukaryota</taxon>
        <taxon>Viridiplantae</taxon>
        <taxon>Streptophyta</taxon>
        <taxon>Embryophyta</taxon>
        <taxon>Tracheophyta</taxon>
        <taxon>Spermatophyta</taxon>
        <taxon>Magnoliopsida</taxon>
        <taxon>Liliopsida</taxon>
        <taxon>Poales</taxon>
        <taxon>Bromeliaceae</taxon>
        <taxon>Bromelioideae</taxon>
        <taxon>Ananas</taxon>
    </lineage>
</organism>
<accession>A0A6V7PWB7</accession>
<gene>
    <name evidence="10" type="ORF">CB5_LOCUS18380</name>
</gene>
<dbReference type="SUPFAM" id="SSF56112">
    <property type="entry name" value="Protein kinase-like (PK-like)"/>
    <property type="match status" value="1"/>
</dbReference>
<feature type="transmembrane region" description="Helical" evidence="8">
    <location>
        <begin position="12"/>
        <end position="32"/>
    </location>
</feature>
<comment type="similarity">
    <text evidence="7">Belongs to the protein kinase superfamily.</text>
</comment>
<sequence length="429" mass="47700">MSNATKSSLGLVGIVVGFAGIIITLMFVCSCIKRGIFRKTKKLIAFKGNNWKKMKLRCFSLSELEKATKKFSEECLIGSGAFGNVYKGVFDEACTLAVKRLHADSYESVDEFRNEIELLSRVQHENLVTLVGYCEEAGQKILVYEYVLHGSLLEYIVGKLAPVTRRGKILTWKERVNIAIGAGKGIAYLHEGVRPSIIHRDIKPSNILVGDGFEAKVSDFGLVKSGPTGDESHVTSQIKGTPGYLDPAYCSSSHLTTYSDVYSFGVMLLQLVAARPAVVTSGPHSQRHIVDWARPSLQKGTVEEILDANLLLDLEPCNMEMMLKIGQLGLKCVAKEPRDRPTMSQVVGELEEGMQLSASWRLVGEGEWQSCSFNAVCLERYHLDIDELLIHSPRMRCLDVNSYSVDIEKLRMVQISEENDEMCETILSH</sequence>
<keyword evidence="3 6" id="KW-0547">Nucleotide-binding</keyword>
<keyword evidence="2" id="KW-0808">Transferase</keyword>
<reference evidence="10" key="1">
    <citation type="submission" date="2020-07" db="EMBL/GenBank/DDBJ databases">
        <authorList>
            <person name="Lin J."/>
        </authorList>
    </citation>
    <scope>NUCLEOTIDE SEQUENCE</scope>
</reference>
<dbReference type="Gene3D" id="1.10.510.10">
    <property type="entry name" value="Transferase(Phosphotransferase) domain 1"/>
    <property type="match status" value="1"/>
</dbReference>
<dbReference type="InterPro" id="IPR017441">
    <property type="entry name" value="Protein_kinase_ATP_BS"/>
</dbReference>
<dbReference type="EMBL" id="LR862153">
    <property type="protein sequence ID" value="CAD1835169.1"/>
    <property type="molecule type" value="Genomic_DNA"/>
</dbReference>
<evidence type="ECO:0000256" key="5">
    <source>
        <dbReference type="ARBA" id="ARBA00022840"/>
    </source>
</evidence>
<feature type="binding site" evidence="6">
    <location>
        <position position="99"/>
    </location>
    <ligand>
        <name>ATP</name>
        <dbReference type="ChEBI" id="CHEBI:30616"/>
    </ligand>
</feature>
<dbReference type="PANTHER" id="PTHR47989">
    <property type="entry name" value="OS01G0750732 PROTEIN"/>
    <property type="match status" value="1"/>
</dbReference>
<evidence type="ECO:0000256" key="3">
    <source>
        <dbReference type="ARBA" id="ARBA00022741"/>
    </source>
</evidence>
<dbReference type="InterPro" id="IPR000719">
    <property type="entry name" value="Prot_kinase_dom"/>
</dbReference>
<keyword evidence="1 7" id="KW-0723">Serine/threonine-protein kinase</keyword>
<dbReference type="CDD" id="cd14066">
    <property type="entry name" value="STKc_IRAK"/>
    <property type="match status" value="1"/>
</dbReference>
<keyword evidence="8" id="KW-0472">Membrane</keyword>
<dbReference type="Gene3D" id="3.30.200.20">
    <property type="entry name" value="Phosphorylase Kinase, domain 1"/>
    <property type="match status" value="1"/>
</dbReference>
<dbReference type="PROSITE" id="PS00108">
    <property type="entry name" value="PROTEIN_KINASE_ST"/>
    <property type="match status" value="1"/>
</dbReference>
<dbReference type="PANTHER" id="PTHR47989:SF61">
    <property type="entry name" value="PROTEIN KINASE DOMAIN-CONTAINING PROTEIN"/>
    <property type="match status" value="1"/>
</dbReference>
<evidence type="ECO:0000256" key="8">
    <source>
        <dbReference type="SAM" id="Phobius"/>
    </source>
</evidence>
<keyword evidence="4" id="KW-0418">Kinase</keyword>
<dbReference type="FunFam" id="3.30.200.20:FF:000466">
    <property type="entry name" value="Putative LRR receptor-like serine/threonine-protein kinase"/>
    <property type="match status" value="1"/>
</dbReference>
<dbReference type="AlphaFoldDB" id="A0A6V7PWB7"/>
<dbReference type="PROSITE" id="PS00107">
    <property type="entry name" value="PROTEIN_KINASE_ATP"/>
    <property type="match status" value="1"/>
</dbReference>